<reference evidence="2" key="1">
    <citation type="submission" date="2020-12" db="EMBL/GenBank/DDBJ databases">
        <title>Metabolic potential, ecology and presence of endohyphal bacteria is reflected in genomic diversity of Mucoromycotina.</title>
        <authorList>
            <person name="Muszewska A."/>
            <person name="Okrasinska A."/>
            <person name="Steczkiewicz K."/>
            <person name="Drgas O."/>
            <person name="Orlowska M."/>
            <person name="Perlinska-Lenart U."/>
            <person name="Aleksandrzak-Piekarczyk T."/>
            <person name="Szatraj K."/>
            <person name="Zielenkiewicz U."/>
            <person name="Pilsyk S."/>
            <person name="Malc E."/>
            <person name="Mieczkowski P."/>
            <person name="Kruszewska J.S."/>
            <person name="Biernat P."/>
            <person name="Pawlowska J."/>
        </authorList>
    </citation>
    <scope>NUCLEOTIDE SEQUENCE</scope>
    <source>
        <strain evidence="2">WA0000051536</strain>
    </source>
</reference>
<dbReference type="Gene3D" id="2.130.10.10">
    <property type="entry name" value="YVTN repeat-like/Quinoprotein amine dehydrogenase"/>
    <property type="match status" value="1"/>
</dbReference>
<dbReference type="SMART" id="SM00564">
    <property type="entry name" value="PQQ"/>
    <property type="match status" value="3"/>
</dbReference>
<dbReference type="OrthoDB" id="408177at2759"/>
<gene>
    <name evidence="2" type="ORF">INT44_007605</name>
</gene>
<dbReference type="PANTHER" id="PTHR34512">
    <property type="entry name" value="CELL SURFACE PROTEIN"/>
    <property type="match status" value="1"/>
</dbReference>
<organism evidence="2 3">
    <name type="scientific">Umbelopsis vinacea</name>
    <dbReference type="NCBI Taxonomy" id="44442"/>
    <lineage>
        <taxon>Eukaryota</taxon>
        <taxon>Fungi</taxon>
        <taxon>Fungi incertae sedis</taxon>
        <taxon>Mucoromycota</taxon>
        <taxon>Mucoromycotina</taxon>
        <taxon>Umbelopsidomycetes</taxon>
        <taxon>Umbelopsidales</taxon>
        <taxon>Umbelopsidaceae</taxon>
        <taxon>Umbelopsis</taxon>
    </lineage>
</organism>
<dbReference type="InterPro" id="IPR011047">
    <property type="entry name" value="Quinoprotein_ADH-like_sf"/>
</dbReference>
<protein>
    <recommendedName>
        <fullName evidence="1">Pyrrolo-quinoline quinone repeat domain-containing protein</fullName>
    </recommendedName>
</protein>
<comment type="caution">
    <text evidence="2">The sequence shown here is derived from an EMBL/GenBank/DDBJ whole genome shotgun (WGS) entry which is preliminary data.</text>
</comment>
<dbReference type="InterPro" id="IPR018391">
    <property type="entry name" value="PQQ_b-propeller_rpt"/>
</dbReference>
<proteinExistence type="predicted"/>
<dbReference type="InterPro" id="IPR015943">
    <property type="entry name" value="WD40/YVTN_repeat-like_dom_sf"/>
</dbReference>
<keyword evidence="3" id="KW-1185">Reference proteome</keyword>
<dbReference type="Pfam" id="PF13360">
    <property type="entry name" value="PQQ_2"/>
    <property type="match status" value="1"/>
</dbReference>
<sequence length="208" mass="22602">MASKLNRNDLLIVSTHSKIYCLDKNNGSRIWRKEYLGSMKGSISLYINDADLLIAAAGGTAYGYDLFTGSVKWTNSMDGMGSHEVAVTSTSTNDVARLAPDYEAISDRPPAYIASQKSVVILCSYGMVIGVDSTTGQTMWRYRCPDGIQHMPAVISEADKVYIGSGRMVSALNPKNGQKIWTVSASNSVMRSCAMTMATVWGSRQAEM</sequence>
<dbReference type="EMBL" id="JAEPRA010000015">
    <property type="protein sequence ID" value="KAG2175127.1"/>
    <property type="molecule type" value="Genomic_DNA"/>
</dbReference>
<evidence type="ECO:0000313" key="3">
    <source>
        <dbReference type="Proteomes" id="UP000612746"/>
    </source>
</evidence>
<feature type="domain" description="Pyrrolo-quinoline quinone repeat" evidence="1">
    <location>
        <begin position="8"/>
        <end position="142"/>
    </location>
</feature>
<dbReference type="PANTHER" id="PTHR34512:SF30">
    <property type="entry name" value="OUTER MEMBRANE PROTEIN ASSEMBLY FACTOR BAMB"/>
    <property type="match status" value="1"/>
</dbReference>
<evidence type="ECO:0000259" key="1">
    <source>
        <dbReference type="Pfam" id="PF13360"/>
    </source>
</evidence>
<dbReference type="InterPro" id="IPR002372">
    <property type="entry name" value="PQQ_rpt_dom"/>
</dbReference>
<accession>A0A8H7PJH5</accession>
<dbReference type="Proteomes" id="UP000612746">
    <property type="component" value="Unassembled WGS sequence"/>
</dbReference>
<name>A0A8H7PJH5_9FUNG</name>
<evidence type="ECO:0000313" key="2">
    <source>
        <dbReference type="EMBL" id="KAG2175127.1"/>
    </source>
</evidence>
<dbReference type="AlphaFoldDB" id="A0A8H7PJH5"/>
<dbReference type="Gene3D" id="2.40.128.630">
    <property type="match status" value="1"/>
</dbReference>
<dbReference type="SUPFAM" id="SSF50998">
    <property type="entry name" value="Quinoprotein alcohol dehydrogenase-like"/>
    <property type="match status" value="1"/>
</dbReference>